<evidence type="ECO:0000313" key="2">
    <source>
        <dbReference type="EMBL" id="CAI85377.1"/>
    </source>
</evidence>
<dbReference type="EMBL" id="CR954246">
    <property type="protein sequence ID" value="CAI85377.1"/>
    <property type="molecule type" value="Genomic_DNA"/>
</dbReference>
<evidence type="ECO:0000313" key="3">
    <source>
        <dbReference type="Proteomes" id="UP000006843"/>
    </source>
</evidence>
<evidence type="ECO:0000256" key="1">
    <source>
        <dbReference type="SAM" id="Phobius"/>
    </source>
</evidence>
<keyword evidence="1" id="KW-1133">Transmembrane helix</keyword>
<name>Q3IEZ0_PSET1</name>
<proteinExistence type="predicted"/>
<keyword evidence="1" id="KW-0472">Membrane</keyword>
<keyword evidence="3" id="KW-1185">Reference proteome</keyword>
<gene>
    <name evidence="2" type="ordered locus">PSHAa0278</name>
</gene>
<feature type="transmembrane region" description="Helical" evidence="1">
    <location>
        <begin position="26"/>
        <end position="46"/>
    </location>
</feature>
<accession>Q3IEZ0</accession>
<dbReference type="KEGG" id="pha:PSHAa0278"/>
<keyword evidence="1" id="KW-0812">Transmembrane</keyword>
<dbReference type="AlphaFoldDB" id="Q3IEZ0"/>
<protein>
    <submittedName>
        <fullName evidence="2">Membrane protein</fullName>
    </submittedName>
</protein>
<sequence length="49" mass="5619">MIDKSITYVNYNTGVYTDKLNFANRILAVYQILRVLKSVILSVILINTL</sequence>
<dbReference type="HOGENOM" id="CLU_3139677_0_0_6"/>
<dbReference type="Proteomes" id="UP000006843">
    <property type="component" value="Chromosome I"/>
</dbReference>
<organism evidence="2 3">
    <name type="scientific">Pseudoalteromonas translucida (strain TAC 125)</name>
    <dbReference type="NCBI Taxonomy" id="326442"/>
    <lineage>
        <taxon>Bacteria</taxon>
        <taxon>Pseudomonadati</taxon>
        <taxon>Pseudomonadota</taxon>
        <taxon>Gammaproteobacteria</taxon>
        <taxon>Alteromonadales</taxon>
        <taxon>Pseudoalteromonadaceae</taxon>
        <taxon>Pseudoalteromonas</taxon>
    </lineage>
</organism>
<reference evidence="2 3" key="1">
    <citation type="journal article" date="2005" name="Genome Res.">
        <title>Coping with cold: the genome of the versatile marine Antarctica bacterium Pseudoalteromonas haloplanktis TAC125.</title>
        <authorList>
            <person name="Medigue C."/>
            <person name="Krin E."/>
            <person name="Pascal G."/>
            <person name="Barbe V."/>
            <person name="Bernsel A."/>
            <person name="Bertin P."/>
            <person name="Cheung F."/>
            <person name="Cruveiller S."/>
            <person name="Damico S."/>
            <person name="Duilio A."/>
            <person name="Fang G."/>
            <person name="Feller G."/>
            <person name="Mangenot S."/>
            <person name="Marino G."/>
            <person name="Nilsson J."/>
            <person name="Parilli E."/>
            <person name="Rocha E."/>
            <person name="Rouy Z."/>
            <person name="Sekowska A."/>
            <person name="Tutino M.L."/>
            <person name="Vallenet D."/>
            <person name="von Heijne G."/>
            <person name="Danchin A."/>
        </authorList>
    </citation>
    <scope>NUCLEOTIDE SEQUENCE [LARGE SCALE GENOMIC DNA]</scope>
    <source>
        <strain evidence="3">TAC 125</strain>
    </source>
</reference>